<dbReference type="InterPro" id="IPR042216">
    <property type="entry name" value="MitoNEET_CISD"/>
</dbReference>
<dbReference type="WBParaSite" id="nRc.2.0.1.t00962-RA">
    <property type="protein sequence ID" value="nRc.2.0.1.t00962-RA"/>
    <property type="gene ID" value="nRc.2.0.1.g00962"/>
</dbReference>
<reference evidence="9" key="1">
    <citation type="submission" date="2022-11" db="UniProtKB">
        <authorList>
            <consortium name="WormBaseParasite"/>
        </authorList>
    </citation>
    <scope>IDENTIFICATION</scope>
</reference>
<evidence type="ECO:0000256" key="1">
    <source>
        <dbReference type="ARBA" id="ARBA00022714"/>
    </source>
</evidence>
<dbReference type="GO" id="GO:0051537">
    <property type="term" value="F:2 iron, 2 sulfur cluster binding"/>
    <property type="evidence" value="ECO:0007669"/>
    <property type="project" value="UniProtKB-KW"/>
</dbReference>
<evidence type="ECO:0000256" key="4">
    <source>
        <dbReference type="ARBA" id="ARBA00023014"/>
    </source>
</evidence>
<dbReference type="Pfam" id="PF09360">
    <property type="entry name" value="zf-CDGSH"/>
    <property type="match status" value="1"/>
</dbReference>
<evidence type="ECO:0000313" key="9">
    <source>
        <dbReference type="WBParaSite" id="nRc.2.0.1.t00962-RA"/>
    </source>
</evidence>
<name>A0A915HG04_ROMCU</name>
<dbReference type="PANTHER" id="PTHR46491:SF9">
    <property type="entry name" value="IRON-BINDING ZINC FINGER CDGSH TYPE DOMAIN-CONTAINING PROTEIN"/>
    <property type="match status" value="1"/>
</dbReference>
<evidence type="ECO:0000256" key="6">
    <source>
        <dbReference type="SAM" id="MobiDB-lite"/>
    </source>
</evidence>
<evidence type="ECO:0000259" key="7">
    <source>
        <dbReference type="SMART" id="SM00704"/>
    </source>
</evidence>
<comment type="cofactor">
    <cofactor evidence="5">
        <name>[2Fe-2S] cluster</name>
        <dbReference type="ChEBI" id="CHEBI:190135"/>
    </cofactor>
</comment>
<keyword evidence="2" id="KW-0479">Metal-binding</keyword>
<dbReference type="AlphaFoldDB" id="A0A915HG04"/>
<dbReference type="Proteomes" id="UP000887565">
    <property type="component" value="Unplaced"/>
</dbReference>
<dbReference type="GO" id="GO:0046872">
    <property type="term" value="F:metal ion binding"/>
    <property type="evidence" value="ECO:0007669"/>
    <property type="project" value="UniProtKB-KW"/>
</dbReference>
<proteinExistence type="predicted"/>
<accession>A0A915HG04</accession>
<organism evidence="8 9">
    <name type="scientific">Romanomermis culicivorax</name>
    <name type="common">Nematode worm</name>
    <dbReference type="NCBI Taxonomy" id="13658"/>
    <lineage>
        <taxon>Eukaryota</taxon>
        <taxon>Metazoa</taxon>
        <taxon>Ecdysozoa</taxon>
        <taxon>Nematoda</taxon>
        <taxon>Enoplea</taxon>
        <taxon>Dorylaimia</taxon>
        <taxon>Mermithida</taxon>
        <taxon>Mermithoidea</taxon>
        <taxon>Mermithidae</taxon>
        <taxon>Romanomermis</taxon>
    </lineage>
</organism>
<dbReference type="SMART" id="SM00704">
    <property type="entry name" value="ZnF_CDGSH"/>
    <property type="match status" value="1"/>
</dbReference>
<feature type="domain" description="Iron-binding zinc finger CDGSH type" evidence="7">
    <location>
        <begin position="162"/>
        <end position="199"/>
    </location>
</feature>
<evidence type="ECO:0000256" key="3">
    <source>
        <dbReference type="ARBA" id="ARBA00023004"/>
    </source>
</evidence>
<dbReference type="InterPro" id="IPR052950">
    <property type="entry name" value="CISD"/>
</dbReference>
<dbReference type="Gene3D" id="3.40.5.90">
    <property type="entry name" value="CDGSH iron-sulfur domain, mitoNEET-type"/>
    <property type="match status" value="1"/>
</dbReference>
<dbReference type="InterPro" id="IPR018967">
    <property type="entry name" value="FeS-contain_CDGSH-typ"/>
</dbReference>
<dbReference type="PANTHER" id="PTHR46491">
    <property type="entry name" value="CDGSH IRON SULFUR DOMAIN PROTEIN HOMOLOG"/>
    <property type="match status" value="1"/>
</dbReference>
<feature type="region of interest" description="Disordered" evidence="6">
    <location>
        <begin position="190"/>
        <end position="212"/>
    </location>
</feature>
<evidence type="ECO:0000313" key="8">
    <source>
        <dbReference type="Proteomes" id="UP000887565"/>
    </source>
</evidence>
<protein>
    <submittedName>
        <fullName evidence="9">Iron-binding zinc finger CDGSH type domain-containing protein</fullName>
    </submittedName>
</protein>
<sequence>MYSEITEKRILCRFDPKQDDKGCEENIELKLSTEFKMEKIHFGENFPSPSAGMHMMVIVFYQFQFPFSVGKYKRNFAENNQRQAPTEQNENFGYVSSIAFRSVLPKKARISTITFHQQTKGKEEKTKIVRRLLEGVVYLRAPFIQISRPFCDGSHNREDTNLHPVRYVPEEDEDVWLCCCKQTENRPFCDGSHKNLPEETADEEDERFRMRS</sequence>
<keyword evidence="3" id="KW-0408">Iron</keyword>
<keyword evidence="8" id="KW-1185">Reference proteome</keyword>
<evidence type="ECO:0000256" key="2">
    <source>
        <dbReference type="ARBA" id="ARBA00022723"/>
    </source>
</evidence>
<keyword evidence="1" id="KW-0001">2Fe-2S</keyword>
<dbReference type="GO" id="GO:0005739">
    <property type="term" value="C:mitochondrion"/>
    <property type="evidence" value="ECO:0007669"/>
    <property type="project" value="TreeGrafter"/>
</dbReference>
<evidence type="ECO:0000256" key="5">
    <source>
        <dbReference type="ARBA" id="ARBA00034078"/>
    </source>
</evidence>
<keyword evidence="4" id="KW-0411">Iron-sulfur</keyword>